<dbReference type="Gene3D" id="1.20.1280.290">
    <property type="match status" value="1"/>
</dbReference>
<dbReference type="CTD" id="130814"/>
<organism evidence="2 3">
    <name type="scientific">Geospiza fortis</name>
    <name type="common">Medium ground-finch</name>
    <dbReference type="NCBI Taxonomy" id="48883"/>
    <lineage>
        <taxon>Eukaryota</taxon>
        <taxon>Metazoa</taxon>
        <taxon>Chordata</taxon>
        <taxon>Craniata</taxon>
        <taxon>Vertebrata</taxon>
        <taxon>Euteleostomi</taxon>
        <taxon>Archelosauria</taxon>
        <taxon>Archosauria</taxon>
        <taxon>Dinosauria</taxon>
        <taxon>Saurischia</taxon>
        <taxon>Theropoda</taxon>
        <taxon>Coelurosauria</taxon>
        <taxon>Aves</taxon>
        <taxon>Neognathae</taxon>
        <taxon>Neoaves</taxon>
        <taxon>Telluraves</taxon>
        <taxon>Australaves</taxon>
        <taxon>Passeriformes</taxon>
        <taxon>Thraupidae</taxon>
        <taxon>Geospiza</taxon>
    </lineage>
</organism>
<protein>
    <submittedName>
        <fullName evidence="3">Solute carrier family 66 member 3</fullName>
    </submittedName>
</protein>
<name>A0A8N5EK71_GEOFO</name>
<evidence type="ECO:0000313" key="3">
    <source>
        <dbReference type="RefSeq" id="XP_030912298.1"/>
    </source>
</evidence>
<dbReference type="InterPro" id="IPR016817">
    <property type="entry name" value="MannP-dilichol_defect-1"/>
</dbReference>
<keyword evidence="2" id="KW-1185">Reference proteome</keyword>
<proteinExistence type="predicted"/>
<dbReference type="AlphaFoldDB" id="A0A8N5EK71"/>
<dbReference type="Proteomes" id="UP000504602">
    <property type="component" value="Unplaced"/>
</dbReference>
<dbReference type="PANTHER" id="PTHR12226">
    <property type="entry name" value="MANNOSE-P-DOLICHOL UTILIZATION DEFECT 1 LEC35 -RELATED"/>
    <property type="match status" value="1"/>
</dbReference>
<dbReference type="GeneID" id="102037429"/>
<gene>
    <name evidence="3" type="primary">SLC66A3</name>
</gene>
<keyword evidence="1" id="KW-1133">Transmembrane helix</keyword>
<feature type="transmembrane region" description="Helical" evidence="1">
    <location>
        <begin position="139"/>
        <end position="159"/>
    </location>
</feature>
<reference evidence="3" key="1">
    <citation type="submission" date="2025-08" db="UniProtKB">
        <authorList>
            <consortium name="RefSeq"/>
        </authorList>
    </citation>
    <scope>IDENTIFICATION</scope>
</reference>
<evidence type="ECO:0000256" key="1">
    <source>
        <dbReference type="SAM" id="Phobius"/>
    </source>
</evidence>
<dbReference type="PANTHER" id="PTHR12226:SF3">
    <property type="entry name" value="SOLUTE CARRIER FAMILY 66 MEMBER 3"/>
    <property type="match status" value="1"/>
</dbReference>
<keyword evidence="1" id="KW-0812">Transmembrane</keyword>
<evidence type="ECO:0000313" key="2">
    <source>
        <dbReference type="Proteomes" id="UP000504602"/>
    </source>
</evidence>
<sequence length="247" mass="27765">MAHGRHSITSSLFGDVVYGNRLIPGPTLRTWTGAVLGPVTEGVRDREASTSGPGVPSVTAAFSPTGRALNFLSNPMDLQESWKYRKHKSSVPFSFLVFLRYQIYYGYPLETYLEFPVVIAQDVILLSCIMHFSGKVRRACFYALIYCVGWYLITLQKWIIDLAMNLCTLISAASKLVQLQHLWETKDAGQASALTWGLSVYASAARIITTLMTTKDFAVLIRFIVMLILNIWVTATILHYRKIKKTD</sequence>
<accession>A0A8N5EK71</accession>
<dbReference type="RefSeq" id="XP_030912298.1">
    <property type="nucleotide sequence ID" value="XM_031056438.1"/>
</dbReference>
<keyword evidence="1" id="KW-0472">Membrane</keyword>
<feature type="transmembrane region" description="Helical" evidence="1">
    <location>
        <begin position="219"/>
        <end position="240"/>
    </location>
</feature>
<dbReference type="OrthoDB" id="271506at2759"/>